<keyword evidence="3 5" id="KW-0560">Oxidoreductase</keyword>
<dbReference type="PIRSF" id="PIRSF000303">
    <property type="entry name" value="Glutathion_perox"/>
    <property type="match status" value="1"/>
</dbReference>
<keyword evidence="2 5" id="KW-0575">Peroxidase</keyword>
<evidence type="ECO:0000259" key="7">
    <source>
        <dbReference type="PROSITE" id="PS51352"/>
    </source>
</evidence>
<dbReference type="PROSITE" id="PS51355">
    <property type="entry name" value="GLUTATHIONE_PEROXID_3"/>
    <property type="match status" value="1"/>
</dbReference>
<dbReference type="Proteomes" id="UP000033684">
    <property type="component" value="Unassembled WGS sequence"/>
</dbReference>
<proteinExistence type="inferred from homology"/>
<dbReference type="GO" id="GO:0004601">
    <property type="term" value="F:peroxidase activity"/>
    <property type="evidence" value="ECO:0007669"/>
    <property type="project" value="UniProtKB-KW"/>
</dbReference>
<evidence type="ECO:0000256" key="2">
    <source>
        <dbReference type="ARBA" id="ARBA00022559"/>
    </source>
</evidence>
<feature type="signal peptide" evidence="6">
    <location>
        <begin position="1"/>
        <end position="21"/>
    </location>
</feature>
<dbReference type="GO" id="GO:0034599">
    <property type="term" value="P:cellular response to oxidative stress"/>
    <property type="evidence" value="ECO:0007669"/>
    <property type="project" value="TreeGrafter"/>
</dbReference>
<reference evidence="9" key="1">
    <citation type="submission" date="2015-03" db="EMBL/GenBank/DDBJ databases">
        <title>Draft genome sequence of a novel methanotroph (Sn10-6) isolated from flooded ricefield rhizosphere in India.</title>
        <authorList>
            <person name="Pandit P.S."/>
            <person name="Pore S.D."/>
            <person name="Arora P."/>
            <person name="Kapse N.G."/>
            <person name="Dhakephalkar P.K."/>
            <person name="Rahalkar M.C."/>
        </authorList>
    </citation>
    <scope>NUCLEOTIDE SEQUENCE [LARGE SCALE GENOMIC DNA]</scope>
    <source>
        <strain evidence="9">Sn10-6</strain>
    </source>
</reference>
<reference evidence="8 9" key="2">
    <citation type="journal article" date="2016" name="Microb. Ecol.">
        <title>Genome Characteristics of a Novel Type I Methanotroph (Sn10-6) Isolated from a Flooded Indian Rice Field.</title>
        <authorList>
            <person name="Rahalkar M.C."/>
            <person name="Pandit P.S."/>
            <person name="Dhakephalkar P.K."/>
            <person name="Pore S."/>
            <person name="Arora P."/>
            <person name="Kapse N."/>
        </authorList>
    </citation>
    <scope>NUCLEOTIDE SEQUENCE [LARGE SCALE GENOMIC DNA]</scope>
    <source>
        <strain evidence="8 9">Sn10-6</strain>
    </source>
</reference>
<dbReference type="InterPro" id="IPR013766">
    <property type="entry name" value="Thioredoxin_domain"/>
</dbReference>
<feature type="chain" id="PRO_5002462285" description="Glutathione peroxidase" evidence="6">
    <location>
        <begin position="22"/>
        <end position="181"/>
    </location>
</feature>
<comment type="caution">
    <text evidence="8">The sequence shown here is derived from an EMBL/GenBank/DDBJ whole genome shotgun (WGS) entry which is preliminary data.</text>
</comment>
<evidence type="ECO:0000313" key="8">
    <source>
        <dbReference type="EMBL" id="KJV05617.1"/>
    </source>
</evidence>
<evidence type="ECO:0000256" key="5">
    <source>
        <dbReference type="RuleBase" id="RU000499"/>
    </source>
</evidence>
<comment type="similarity">
    <text evidence="1 5">Belongs to the glutathione peroxidase family.</text>
</comment>
<evidence type="ECO:0000256" key="6">
    <source>
        <dbReference type="SAM" id="SignalP"/>
    </source>
</evidence>
<dbReference type="InterPro" id="IPR000889">
    <property type="entry name" value="Glutathione_peroxidase"/>
</dbReference>
<dbReference type="RefSeq" id="WP_045780118.1">
    <property type="nucleotide sequence ID" value="NZ_LAJX01000200.1"/>
</dbReference>
<gene>
    <name evidence="8" type="ORF">VZ94_16910</name>
</gene>
<dbReference type="PATRIC" id="fig|1632867.3.peg.2307"/>
<evidence type="ECO:0000256" key="1">
    <source>
        <dbReference type="ARBA" id="ARBA00006926"/>
    </source>
</evidence>
<dbReference type="PANTHER" id="PTHR11592">
    <property type="entry name" value="GLUTATHIONE PEROXIDASE"/>
    <property type="match status" value="1"/>
</dbReference>
<accession>A0A0F3IG12</accession>
<dbReference type="Pfam" id="PF00255">
    <property type="entry name" value="GSHPx"/>
    <property type="match status" value="1"/>
</dbReference>
<dbReference type="CDD" id="cd00340">
    <property type="entry name" value="GSH_Peroxidase"/>
    <property type="match status" value="1"/>
</dbReference>
<keyword evidence="9" id="KW-1185">Reference proteome</keyword>
<keyword evidence="6" id="KW-0732">Signal</keyword>
<dbReference type="PANTHER" id="PTHR11592:SF44">
    <property type="entry name" value="GLUTATHIONE PEROXIDASE"/>
    <property type="match status" value="1"/>
</dbReference>
<evidence type="ECO:0000313" key="9">
    <source>
        <dbReference type="Proteomes" id="UP000033684"/>
    </source>
</evidence>
<evidence type="ECO:0000256" key="4">
    <source>
        <dbReference type="PIRSR" id="PIRSR000303-1"/>
    </source>
</evidence>
<dbReference type="EMBL" id="LAJX01000200">
    <property type="protein sequence ID" value="KJV05617.1"/>
    <property type="molecule type" value="Genomic_DNA"/>
</dbReference>
<feature type="domain" description="Thioredoxin" evidence="7">
    <location>
        <begin position="18"/>
        <end position="179"/>
    </location>
</feature>
<dbReference type="SUPFAM" id="SSF52833">
    <property type="entry name" value="Thioredoxin-like"/>
    <property type="match status" value="1"/>
</dbReference>
<dbReference type="Gene3D" id="3.40.30.10">
    <property type="entry name" value="Glutaredoxin"/>
    <property type="match status" value="1"/>
</dbReference>
<dbReference type="PROSITE" id="PS00460">
    <property type="entry name" value="GLUTATHIONE_PEROXID_1"/>
    <property type="match status" value="1"/>
</dbReference>
<dbReference type="PROSITE" id="PS51352">
    <property type="entry name" value="THIOREDOXIN_2"/>
    <property type="match status" value="1"/>
</dbReference>
<dbReference type="AlphaFoldDB" id="A0A0F3IG12"/>
<sequence>MMKTVFLIASLWAFSGSLVVAKPCPELLNHTMTKLRSTEQIDFCQAFQGKVILVVNTASNCGYTPQFKGLEALYQKYKDNGLVVLGFPSNDFNQEFEEAEKTANVCYINYGVTFPMMEKSQVKGAAANGFFQKLFEATGEAPAWNFHKYLIDRTGTSVAAFPSNVTPEQLDSKVSALLSAK</sequence>
<feature type="active site" evidence="4">
    <location>
        <position position="61"/>
    </location>
</feature>
<protein>
    <recommendedName>
        <fullName evidence="5">Glutathione peroxidase</fullName>
    </recommendedName>
</protein>
<dbReference type="InterPro" id="IPR029759">
    <property type="entry name" value="GPX_AS"/>
</dbReference>
<evidence type="ECO:0000256" key="3">
    <source>
        <dbReference type="ARBA" id="ARBA00023002"/>
    </source>
</evidence>
<dbReference type="InterPro" id="IPR036249">
    <property type="entry name" value="Thioredoxin-like_sf"/>
</dbReference>
<name>A0A0F3IG12_9GAMM</name>
<dbReference type="PRINTS" id="PR01011">
    <property type="entry name" value="GLUTPROXDASE"/>
</dbReference>
<organism evidence="8 9">
    <name type="scientific">Methylocucumis oryzae</name>
    <dbReference type="NCBI Taxonomy" id="1632867"/>
    <lineage>
        <taxon>Bacteria</taxon>
        <taxon>Pseudomonadati</taxon>
        <taxon>Pseudomonadota</taxon>
        <taxon>Gammaproteobacteria</taxon>
        <taxon>Methylococcales</taxon>
        <taxon>Methylococcaceae</taxon>
        <taxon>Methylocucumis</taxon>
    </lineage>
</organism>